<dbReference type="EMBL" id="JAGGJV010000014">
    <property type="protein sequence ID" value="MBP1862135.1"/>
    <property type="molecule type" value="Genomic_DNA"/>
</dbReference>
<feature type="domain" description="Gp5/Type VI secretion system Vgr protein OB-fold" evidence="2">
    <location>
        <begin position="15"/>
        <end position="69"/>
    </location>
</feature>
<sequence>MRANNDYQQNNANKRGIVVDRDPKKMRVKVQFKDEDDTVSFWVDVLSRSSGKTKSFMMPDVDDEVWCAVDLKGEDGCIIGSKYNDKDTPPFEGNDDVGITFPGGSIHIDREAGAVTINVRGAVKIQGSSIDLVSETLTHNGKNVGHDHLHTGVIPGGDLTGEPA</sequence>
<reference evidence="3 4" key="1">
    <citation type="submission" date="2021-03" db="EMBL/GenBank/DDBJ databases">
        <title>Genomic Encyclopedia of Type Strains, Phase IV (KMG-IV): sequencing the most valuable type-strain genomes for metagenomic binning, comparative biology and taxonomic classification.</title>
        <authorList>
            <person name="Goeker M."/>
        </authorList>
    </citation>
    <scope>NUCLEOTIDE SEQUENCE [LARGE SCALE GENOMIC DNA]</scope>
    <source>
        <strain evidence="3 4">DSM 26427</strain>
    </source>
</reference>
<accession>A0ABS4EW01</accession>
<keyword evidence="4" id="KW-1185">Reference proteome</keyword>
<evidence type="ECO:0000259" key="2">
    <source>
        <dbReference type="Pfam" id="PF04717"/>
    </source>
</evidence>
<evidence type="ECO:0000256" key="1">
    <source>
        <dbReference type="SAM" id="MobiDB-lite"/>
    </source>
</evidence>
<organism evidence="3 4">
    <name type="scientific">Rhizobium herbae</name>
    <dbReference type="NCBI Taxonomy" id="508661"/>
    <lineage>
        <taxon>Bacteria</taxon>
        <taxon>Pseudomonadati</taxon>
        <taxon>Pseudomonadota</taxon>
        <taxon>Alphaproteobacteria</taxon>
        <taxon>Hyphomicrobiales</taxon>
        <taxon>Rhizobiaceae</taxon>
        <taxon>Rhizobium/Agrobacterium group</taxon>
        <taxon>Rhizobium</taxon>
    </lineage>
</organism>
<dbReference type="Gene3D" id="2.40.50.230">
    <property type="entry name" value="Gp5 N-terminal domain"/>
    <property type="match status" value="1"/>
</dbReference>
<dbReference type="InterPro" id="IPR006531">
    <property type="entry name" value="Gp5/Vgr_OB"/>
</dbReference>
<dbReference type="Proteomes" id="UP000823786">
    <property type="component" value="Unassembled WGS sequence"/>
</dbReference>
<dbReference type="InterPro" id="IPR037026">
    <property type="entry name" value="Vgr_OB-fold_dom_sf"/>
</dbReference>
<dbReference type="RefSeq" id="WP_209857108.1">
    <property type="nucleotide sequence ID" value="NZ_JAGGJV010000014.1"/>
</dbReference>
<proteinExistence type="predicted"/>
<evidence type="ECO:0000313" key="4">
    <source>
        <dbReference type="Proteomes" id="UP000823786"/>
    </source>
</evidence>
<feature type="region of interest" description="Disordered" evidence="1">
    <location>
        <begin position="144"/>
        <end position="164"/>
    </location>
</feature>
<comment type="caution">
    <text evidence="3">The sequence shown here is derived from an EMBL/GenBank/DDBJ whole genome shotgun (WGS) entry which is preliminary data.</text>
</comment>
<feature type="compositionally biased region" description="Gly residues" evidence="1">
    <location>
        <begin position="154"/>
        <end position="164"/>
    </location>
</feature>
<name>A0ABS4EW01_9HYPH</name>
<protein>
    <submittedName>
        <fullName evidence="3">Phage baseplate assembly protein gpV</fullName>
    </submittedName>
</protein>
<dbReference type="Pfam" id="PF04717">
    <property type="entry name" value="Phage_base_V"/>
    <property type="match status" value="1"/>
</dbReference>
<gene>
    <name evidence="3" type="ORF">J2Z75_005666</name>
</gene>
<evidence type="ECO:0000313" key="3">
    <source>
        <dbReference type="EMBL" id="MBP1862135.1"/>
    </source>
</evidence>